<dbReference type="GO" id="GO:0003906">
    <property type="term" value="F:DNA-(apurinic or apyrimidinic site) endonuclease activity"/>
    <property type="evidence" value="ECO:0007669"/>
    <property type="project" value="InterPro"/>
</dbReference>
<name>A0A7C4PIZ3_9CHLR</name>
<dbReference type="PANTHER" id="PTHR22993:SF9">
    <property type="entry name" value="FORMAMIDOPYRIMIDINE-DNA GLYCOSYLASE"/>
    <property type="match status" value="1"/>
</dbReference>
<dbReference type="PROSITE" id="PS51068">
    <property type="entry name" value="FPG_CAT"/>
    <property type="match status" value="1"/>
</dbReference>
<comment type="caution">
    <text evidence="17">The sequence shown here is derived from an EMBL/GenBank/DDBJ whole genome shotgun (WGS) entry which is preliminary data.</text>
</comment>
<dbReference type="PROSITE" id="PS51066">
    <property type="entry name" value="ZF_FPG_2"/>
    <property type="match status" value="1"/>
</dbReference>
<gene>
    <name evidence="17" type="ORF">ENT37_06715</name>
</gene>
<comment type="catalytic activity">
    <reaction evidence="1">
        <text>Hydrolysis of DNA containing ring-opened 7-methylguanine residues, releasing 2,6-diamino-4-hydroxy-5-(N-methyl)formamidopyrimidine.</text>
        <dbReference type="EC" id="3.2.2.23"/>
    </reaction>
</comment>
<dbReference type="Pfam" id="PF06827">
    <property type="entry name" value="zf-FPG_IleRS"/>
    <property type="match status" value="1"/>
</dbReference>
<dbReference type="GO" id="GO:0003684">
    <property type="term" value="F:damaged DNA binding"/>
    <property type="evidence" value="ECO:0007669"/>
    <property type="project" value="InterPro"/>
</dbReference>
<dbReference type="GO" id="GO:0008270">
    <property type="term" value="F:zinc ion binding"/>
    <property type="evidence" value="ECO:0007669"/>
    <property type="project" value="UniProtKB-KW"/>
</dbReference>
<evidence type="ECO:0000259" key="15">
    <source>
        <dbReference type="PROSITE" id="PS51066"/>
    </source>
</evidence>
<comment type="cofactor">
    <cofactor evidence="2">
        <name>Zn(2+)</name>
        <dbReference type="ChEBI" id="CHEBI:29105"/>
    </cofactor>
</comment>
<organism evidence="17">
    <name type="scientific">Anaerolinea thermolimosa</name>
    <dbReference type="NCBI Taxonomy" id="229919"/>
    <lineage>
        <taxon>Bacteria</taxon>
        <taxon>Bacillati</taxon>
        <taxon>Chloroflexota</taxon>
        <taxon>Anaerolineae</taxon>
        <taxon>Anaerolineales</taxon>
        <taxon>Anaerolineaceae</taxon>
        <taxon>Anaerolinea</taxon>
    </lineage>
</organism>
<dbReference type="EMBL" id="DSYK01000334">
    <property type="protein sequence ID" value="HGS21543.1"/>
    <property type="molecule type" value="Genomic_DNA"/>
</dbReference>
<evidence type="ECO:0000256" key="11">
    <source>
        <dbReference type="ARBA" id="ARBA00023239"/>
    </source>
</evidence>
<keyword evidence="4" id="KW-0479">Metal-binding</keyword>
<dbReference type="Pfam" id="PF06831">
    <property type="entry name" value="H2TH"/>
    <property type="match status" value="1"/>
</dbReference>
<evidence type="ECO:0000256" key="6">
    <source>
        <dbReference type="ARBA" id="ARBA00022771"/>
    </source>
</evidence>
<keyword evidence="13" id="KW-0326">Glycosidase</keyword>
<sequence length="267" mass="29776">MPELPEIANLTRQIDERLPGKQIVDIEVAQPKCLNLPGEDFKAALVGAQIGPAHYRGKWIVIHTDRGWLLLNLGMGGEILLVTRASLPAKRRLIFDFSDDTCLSVNFWWFGYAHYVSEDGLEQHPMLRKLGPNALALSEEAFIQRMHGARGRVKDFLLDQSKIAGIGNAYIHDILWLAGLHPRRKIDTLTLPDLQRLYRAIQDGLRPSLELGGAFYEVDLDGKKGGFTFERVIVGYREGQPCPRCGASIQKIKTGGTSSFICPACQL</sequence>
<dbReference type="Gene3D" id="1.10.8.50">
    <property type="match status" value="1"/>
</dbReference>
<comment type="similarity">
    <text evidence="3">Belongs to the FPG family.</text>
</comment>
<dbReference type="AlphaFoldDB" id="A0A7C4PIZ3"/>
<dbReference type="InterPro" id="IPR000214">
    <property type="entry name" value="Znf_DNA_glyclase/AP_lyase"/>
</dbReference>
<evidence type="ECO:0000256" key="1">
    <source>
        <dbReference type="ARBA" id="ARBA00001668"/>
    </source>
</evidence>
<evidence type="ECO:0000256" key="10">
    <source>
        <dbReference type="ARBA" id="ARBA00023204"/>
    </source>
</evidence>
<keyword evidence="8" id="KW-0862">Zinc</keyword>
<dbReference type="SUPFAM" id="SSF46946">
    <property type="entry name" value="S13-like H2TH domain"/>
    <property type="match status" value="1"/>
</dbReference>
<evidence type="ECO:0000313" key="17">
    <source>
        <dbReference type="EMBL" id="HGS21543.1"/>
    </source>
</evidence>
<dbReference type="GO" id="GO:0034039">
    <property type="term" value="F:8-oxo-7,8-dihydroguanine DNA N-glycosylase activity"/>
    <property type="evidence" value="ECO:0007669"/>
    <property type="project" value="TreeGrafter"/>
</dbReference>
<evidence type="ECO:0000256" key="12">
    <source>
        <dbReference type="ARBA" id="ARBA00023268"/>
    </source>
</evidence>
<evidence type="ECO:0000256" key="5">
    <source>
        <dbReference type="ARBA" id="ARBA00022763"/>
    </source>
</evidence>
<dbReference type="Gene3D" id="3.20.190.10">
    <property type="entry name" value="MutM-like, N-terminal"/>
    <property type="match status" value="1"/>
</dbReference>
<feature type="domain" description="Formamidopyrimidine-DNA glycosylase catalytic" evidence="16">
    <location>
        <begin position="2"/>
        <end position="104"/>
    </location>
</feature>
<protein>
    <submittedName>
        <fullName evidence="17">Fpg/Nei family DNA glycosylase</fullName>
    </submittedName>
</protein>
<dbReference type="SMART" id="SM00898">
    <property type="entry name" value="Fapy_DNA_glyco"/>
    <property type="match status" value="1"/>
</dbReference>
<evidence type="ECO:0000256" key="8">
    <source>
        <dbReference type="ARBA" id="ARBA00022833"/>
    </source>
</evidence>
<proteinExistence type="inferred from homology"/>
<feature type="domain" description="FPG-type" evidence="15">
    <location>
        <begin position="233"/>
        <end position="267"/>
    </location>
</feature>
<dbReference type="InterPro" id="IPR012319">
    <property type="entry name" value="FPG_cat"/>
</dbReference>
<evidence type="ECO:0000256" key="4">
    <source>
        <dbReference type="ARBA" id="ARBA00022723"/>
    </source>
</evidence>
<keyword evidence="6 14" id="KW-0863">Zinc-finger</keyword>
<dbReference type="InterPro" id="IPR035937">
    <property type="entry name" value="FPG_N"/>
</dbReference>
<reference evidence="17" key="1">
    <citation type="journal article" date="2020" name="mSystems">
        <title>Genome- and Community-Level Interaction Insights into Carbon Utilization and Element Cycling Functions of Hydrothermarchaeota in Hydrothermal Sediment.</title>
        <authorList>
            <person name="Zhou Z."/>
            <person name="Liu Y."/>
            <person name="Xu W."/>
            <person name="Pan J."/>
            <person name="Luo Z.H."/>
            <person name="Li M."/>
        </authorList>
    </citation>
    <scope>NUCLEOTIDE SEQUENCE [LARGE SCALE GENOMIC DNA]</scope>
    <source>
        <strain evidence="17">SpSt-573</strain>
    </source>
</reference>
<evidence type="ECO:0000256" key="9">
    <source>
        <dbReference type="ARBA" id="ARBA00023125"/>
    </source>
</evidence>
<dbReference type="GO" id="GO:0006284">
    <property type="term" value="P:base-excision repair"/>
    <property type="evidence" value="ECO:0007669"/>
    <property type="project" value="InterPro"/>
</dbReference>
<evidence type="ECO:0000256" key="14">
    <source>
        <dbReference type="PROSITE-ProRule" id="PRU00391"/>
    </source>
</evidence>
<dbReference type="InterPro" id="IPR010663">
    <property type="entry name" value="Znf_FPG/IleRS"/>
</dbReference>
<evidence type="ECO:0000256" key="13">
    <source>
        <dbReference type="ARBA" id="ARBA00023295"/>
    </source>
</evidence>
<keyword evidence="12" id="KW-0511">Multifunctional enzyme</keyword>
<keyword evidence="5" id="KW-0227">DNA damage</keyword>
<evidence type="ECO:0000256" key="3">
    <source>
        <dbReference type="ARBA" id="ARBA00009409"/>
    </source>
</evidence>
<dbReference type="SUPFAM" id="SSF57716">
    <property type="entry name" value="Glucocorticoid receptor-like (DNA-binding domain)"/>
    <property type="match status" value="1"/>
</dbReference>
<keyword evidence="10" id="KW-0234">DNA repair</keyword>
<accession>A0A7C4PIZ3</accession>
<dbReference type="InterPro" id="IPR010979">
    <property type="entry name" value="Ribosomal_uS13-like_H2TH"/>
</dbReference>
<dbReference type="InterPro" id="IPR015886">
    <property type="entry name" value="H2TH_FPG"/>
</dbReference>
<dbReference type="GO" id="GO:0016829">
    <property type="term" value="F:lyase activity"/>
    <property type="evidence" value="ECO:0007669"/>
    <property type="project" value="UniProtKB-KW"/>
</dbReference>
<dbReference type="SMART" id="SM01232">
    <property type="entry name" value="H2TH"/>
    <property type="match status" value="1"/>
</dbReference>
<dbReference type="PANTHER" id="PTHR22993">
    <property type="entry name" value="FORMAMIDOPYRIMIDINE-DNA GLYCOSYLASE"/>
    <property type="match status" value="1"/>
</dbReference>
<evidence type="ECO:0000259" key="16">
    <source>
        <dbReference type="PROSITE" id="PS51068"/>
    </source>
</evidence>
<keyword evidence="7" id="KW-0378">Hydrolase</keyword>
<evidence type="ECO:0000256" key="7">
    <source>
        <dbReference type="ARBA" id="ARBA00022801"/>
    </source>
</evidence>
<dbReference type="Pfam" id="PF01149">
    <property type="entry name" value="Fapy_DNA_glyco"/>
    <property type="match status" value="1"/>
</dbReference>
<keyword evidence="9" id="KW-0238">DNA-binding</keyword>
<evidence type="ECO:0000256" key="2">
    <source>
        <dbReference type="ARBA" id="ARBA00001947"/>
    </source>
</evidence>
<keyword evidence="11" id="KW-0456">Lyase</keyword>
<dbReference type="SUPFAM" id="SSF81624">
    <property type="entry name" value="N-terminal domain of MutM-like DNA repair proteins"/>
    <property type="match status" value="1"/>
</dbReference>